<evidence type="ECO:0000256" key="1">
    <source>
        <dbReference type="ARBA" id="ARBA00009986"/>
    </source>
</evidence>
<dbReference type="PROSITE" id="PS00687">
    <property type="entry name" value="ALDEHYDE_DEHYDR_GLU"/>
    <property type="match status" value="1"/>
</dbReference>
<organism evidence="7 8">
    <name type="scientific">Metaclostridioides mangenotii</name>
    <dbReference type="NCBI Taxonomy" id="1540"/>
    <lineage>
        <taxon>Bacteria</taxon>
        <taxon>Bacillati</taxon>
        <taxon>Bacillota</taxon>
        <taxon>Clostridia</taxon>
        <taxon>Peptostreptococcales</taxon>
        <taxon>Peptostreptococcaceae</taxon>
        <taxon>Metaclostridioides</taxon>
    </lineage>
</organism>
<dbReference type="PIRSF" id="PIRSF036492">
    <property type="entry name" value="ALDH"/>
    <property type="match status" value="1"/>
</dbReference>
<comment type="similarity">
    <text evidence="1 3 5">Belongs to the aldehyde dehydrogenase family.</text>
</comment>
<dbReference type="GO" id="GO:0004029">
    <property type="term" value="F:aldehyde dehydrogenase (NAD+) activity"/>
    <property type="evidence" value="ECO:0007669"/>
    <property type="project" value="UniProtKB-EC"/>
</dbReference>
<keyword evidence="8" id="KW-1185">Reference proteome</keyword>
<dbReference type="InterPro" id="IPR016163">
    <property type="entry name" value="Ald_DH_C"/>
</dbReference>
<dbReference type="PANTHER" id="PTHR43570">
    <property type="entry name" value="ALDEHYDE DEHYDROGENASE"/>
    <property type="match status" value="1"/>
</dbReference>
<evidence type="ECO:0000256" key="2">
    <source>
        <dbReference type="ARBA" id="ARBA00023002"/>
    </source>
</evidence>
<dbReference type="SUPFAM" id="SSF53720">
    <property type="entry name" value="ALDH-like"/>
    <property type="match status" value="1"/>
</dbReference>
<dbReference type="PANTHER" id="PTHR43570:SF16">
    <property type="entry name" value="ALDEHYDE DEHYDROGENASE TYPE III, ISOFORM Q"/>
    <property type="match status" value="1"/>
</dbReference>
<dbReference type="PROSITE" id="PS00070">
    <property type="entry name" value="ALDEHYDE_DEHYDR_CYS"/>
    <property type="match status" value="1"/>
</dbReference>
<dbReference type="Proteomes" id="UP000767291">
    <property type="component" value="Unassembled WGS sequence"/>
</dbReference>
<dbReference type="Gene3D" id="3.40.309.10">
    <property type="entry name" value="Aldehyde Dehydrogenase, Chain A, domain 2"/>
    <property type="match status" value="1"/>
</dbReference>
<dbReference type="InterPro" id="IPR016161">
    <property type="entry name" value="Ald_DH/histidinol_DH"/>
</dbReference>
<comment type="caution">
    <text evidence="7">The sequence shown here is derived from an EMBL/GenBank/DDBJ whole genome shotgun (WGS) entry which is preliminary data.</text>
</comment>
<name>A0ABS4E8S8_9FIRM</name>
<dbReference type="EMBL" id="JAGGJX010000001">
    <property type="protein sequence ID" value="MBP1854350.1"/>
    <property type="molecule type" value="Genomic_DNA"/>
</dbReference>
<sequence length="462" mass="52391">MERIDYIDDILDIQRKFYSSGKTRKEEFVLTQLNALKMTIIENEDIILEALKKDLNKSNFEAYETEIGIIISEINYAIKNVKRWRRPVKVKTPIINFGSRGYIYNQPYGNCLIISPWNYPFQLTLSPLIGSIAAGNCSVVKPSEMSQNTSKVLKAILEKSFERGYIDVVEGGIEVNEYLLNSKFDYIFFTGSPSIGKIVARQASESLTPFTLELGGKSPCIVDKSADIKLSAKKIVWGKLINAGQTCIAPDYILVNSEIKQKLIEEMIFYIEKFYTKNTLSCDDYVSIINEKHFSRLIGLIDKTKVVYGGNYKKDALKIEPTILENVVLNDEIMQEEIFGPLIPIIEYGNFNNIEKIVSANKNPLALYVFSKDKEFVNKVIETISFGGGCVNDTIMHITNYNLPFGGIGRSGIGSYHGKKSFDSFSHKKSIMKSNSKMDIKYKYPPYTEKAYSLIKKVFNTL</sequence>
<feature type="domain" description="Aldehyde dehydrogenase" evidence="6">
    <location>
        <begin position="33"/>
        <end position="431"/>
    </location>
</feature>
<evidence type="ECO:0000313" key="8">
    <source>
        <dbReference type="Proteomes" id="UP000767291"/>
    </source>
</evidence>
<evidence type="ECO:0000313" key="7">
    <source>
        <dbReference type="EMBL" id="MBP1854350.1"/>
    </source>
</evidence>
<dbReference type="InterPro" id="IPR012394">
    <property type="entry name" value="Aldehyde_DH_NAD(P)"/>
</dbReference>
<evidence type="ECO:0000259" key="6">
    <source>
        <dbReference type="Pfam" id="PF00171"/>
    </source>
</evidence>
<dbReference type="InterPro" id="IPR016160">
    <property type="entry name" value="Ald_DH_CS_CYS"/>
</dbReference>
<dbReference type="InterPro" id="IPR015590">
    <property type="entry name" value="Aldehyde_DH_dom"/>
</dbReference>
<evidence type="ECO:0000256" key="4">
    <source>
        <dbReference type="PROSITE-ProRule" id="PRU10007"/>
    </source>
</evidence>
<gene>
    <name evidence="7" type="ORF">J2Z43_000740</name>
</gene>
<dbReference type="RefSeq" id="WP_234925954.1">
    <property type="nucleotide sequence ID" value="NZ_BAAACS010000017.1"/>
</dbReference>
<dbReference type="InterPro" id="IPR016162">
    <property type="entry name" value="Ald_DH_N"/>
</dbReference>
<keyword evidence="2 3" id="KW-0560">Oxidoreductase</keyword>
<feature type="active site" evidence="4">
    <location>
        <position position="213"/>
    </location>
</feature>
<dbReference type="InterPro" id="IPR029510">
    <property type="entry name" value="Ald_DH_CS_GLU"/>
</dbReference>
<evidence type="ECO:0000256" key="5">
    <source>
        <dbReference type="RuleBase" id="RU003345"/>
    </source>
</evidence>
<evidence type="ECO:0000256" key="3">
    <source>
        <dbReference type="PIRNR" id="PIRNR036492"/>
    </source>
</evidence>
<dbReference type="Pfam" id="PF00171">
    <property type="entry name" value="Aldedh"/>
    <property type="match status" value="1"/>
</dbReference>
<dbReference type="Gene3D" id="3.40.605.10">
    <property type="entry name" value="Aldehyde Dehydrogenase, Chain A, domain 1"/>
    <property type="match status" value="1"/>
</dbReference>
<dbReference type="CDD" id="cd07136">
    <property type="entry name" value="ALDH_YwdH-P39616"/>
    <property type="match status" value="1"/>
</dbReference>
<reference evidence="7 8" key="1">
    <citation type="submission" date="2021-03" db="EMBL/GenBank/DDBJ databases">
        <title>Genomic Encyclopedia of Type Strains, Phase IV (KMG-IV): sequencing the most valuable type-strain genomes for metagenomic binning, comparative biology and taxonomic classification.</title>
        <authorList>
            <person name="Goeker M."/>
        </authorList>
    </citation>
    <scope>NUCLEOTIDE SEQUENCE [LARGE SCALE GENOMIC DNA]</scope>
    <source>
        <strain evidence="7 8">DSM 1289</strain>
    </source>
</reference>
<proteinExistence type="inferred from homology"/>
<accession>A0ABS4E8S8</accession>
<protein>
    <recommendedName>
        <fullName evidence="3">Aldehyde dehydrogenase</fullName>
    </recommendedName>
</protein>